<dbReference type="AlphaFoldDB" id="A0A5E6MCW8"/>
<dbReference type="SUPFAM" id="SSF82693">
    <property type="entry name" value="Multidrug efflux transporter AcrB pore domain, PN1, PN2, PC1 and PC2 subdomains"/>
    <property type="match status" value="2"/>
</dbReference>
<keyword evidence="1" id="KW-0472">Membrane</keyword>
<dbReference type="Gene3D" id="1.20.1640.10">
    <property type="entry name" value="Multidrug efflux transporter AcrB transmembrane domain"/>
    <property type="match status" value="2"/>
</dbReference>
<dbReference type="InterPro" id="IPR027463">
    <property type="entry name" value="AcrB_DN_DC_subdom"/>
</dbReference>
<dbReference type="SUPFAM" id="SSF82714">
    <property type="entry name" value="Multidrug efflux transporter AcrB TolC docking domain, DN and DC subdomains"/>
    <property type="match status" value="1"/>
</dbReference>
<dbReference type="PRINTS" id="PR00702">
    <property type="entry name" value="ACRIFLAVINRP"/>
</dbReference>
<accession>A0A5E6MCW8</accession>
<feature type="transmembrane region" description="Helical" evidence="1">
    <location>
        <begin position="541"/>
        <end position="560"/>
    </location>
</feature>
<dbReference type="GO" id="GO:0042910">
    <property type="term" value="F:xenobiotic transmembrane transporter activity"/>
    <property type="evidence" value="ECO:0007669"/>
    <property type="project" value="TreeGrafter"/>
</dbReference>
<feature type="transmembrane region" description="Helical" evidence="1">
    <location>
        <begin position="431"/>
        <end position="452"/>
    </location>
</feature>
<evidence type="ECO:0000313" key="2">
    <source>
        <dbReference type="EMBL" id="VVM07279.1"/>
    </source>
</evidence>
<feature type="transmembrane region" description="Helical" evidence="1">
    <location>
        <begin position="458"/>
        <end position="478"/>
    </location>
</feature>
<dbReference type="SUPFAM" id="SSF82866">
    <property type="entry name" value="Multidrug efflux transporter AcrB transmembrane domain"/>
    <property type="match status" value="2"/>
</dbReference>
<dbReference type="Gene3D" id="3.30.2090.10">
    <property type="entry name" value="Multidrug efflux transporter AcrB TolC docking domain, DN and DC subdomains"/>
    <property type="match status" value="2"/>
</dbReference>
<dbReference type="Gene3D" id="3.30.70.1430">
    <property type="entry name" value="Multidrug efflux transporter AcrB pore domain"/>
    <property type="match status" value="2"/>
</dbReference>
<dbReference type="InterPro" id="IPR001036">
    <property type="entry name" value="Acrflvin-R"/>
</dbReference>
<evidence type="ECO:0000256" key="1">
    <source>
        <dbReference type="SAM" id="Phobius"/>
    </source>
</evidence>
<feature type="transmembrane region" description="Helical" evidence="1">
    <location>
        <begin position="954"/>
        <end position="975"/>
    </location>
</feature>
<keyword evidence="1" id="KW-0812">Transmembrane</keyword>
<feature type="transmembrane region" description="Helical" evidence="1">
    <location>
        <begin position="1030"/>
        <end position="1053"/>
    </location>
</feature>
<reference evidence="2 3" key="1">
    <citation type="submission" date="2019-09" db="EMBL/GenBank/DDBJ databases">
        <authorList>
            <person name="Cremers G."/>
        </authorList>
    </citation>
    <scope>NUCLEOTIDE SEQUENCE [LARGE SCALE GENOMIC DNA]</scope>
    <source>
        <strain evidence="2">4A</strain>
    </source>
</reference>
<feature type="transmembrane region" description="Helical" evidence="1">
    <location>
        <begin position="360"/>
        <end position="377"/>
    </location>
</feature>
<dbReference type="PANTHER" id="PTHR32063:SF8">
    <property type="entry name" value="CATION EFFLUX PROTEIN"/>
    <property type="match status" value="1"/>
</dbReference>
<gene>
    <name evidence="2" type="primary">cusA</name>
    <name evidence="2" type="ORF">MAMT_01648</name>
</gene>
<keyword evidence="1" id="KW-1133">Transmembrane helix</keyword>
<dbReference type="Pfam" id="PF00873">
    <property type="entry name" value="ACR_tran"/>
    <property type="match status" value="1"/>
</dbReference>
<feature type="transmembrane region" description="Helical" evidence="1">
    <location>
        <begin position="12"/>
        <end position="30"/>
    </location>
</feature>
<dbReference type="Gene3D" id="3.30.70.1320">
    <property type="entry name" value="Multidrug efflux transporter AcrB pore domain like"/>
    <property type="match status" value="1"/>
</dbReference>
<organism evidence="2 3">
    <name type="scientific">Methylacidimicrobium tartarophylax</name>
    <dbReference type="NCBI Taxonomy" id="1041768"/>
    <lineage>
        <taxon>Bacteria</taxon>
        <taxon>Pseudomonadati</taxon>
        <taxon>Verrucomicrobiota</taxon>
        <taxon>Methylacidimicrobium</taxon>
    </lineage>
</organism>
<keyword evidence="3" id="KW-1185">Reference proteome</keyword>
<dbReference type="Proteomes" id="UP000334923">
    <property type="component" value="Unassembled WGS sequence"/>
</dbReference>
<sequence>MALVRLALRKPYTVGVMAALIFVLGLMTIVTTPTDIFPEIDIPVVNVVWFYQGMTPEDMTNYITTFSEFTLTQYVDNVQRVESRTLYGLNVIRMYFQPGTSIDAALAETAGICQTIIKRMPLGTTPPYVLRYSASEVPVIQVAVSGKTKSAAELFDYSWYVLRRDLATIRGSTWPPPWGGTPRFIMVDTDPNQLIARGMTADGVMRSLSDQNVDLPSGDIKIGQYDYLVSVNNIPKKVVELNNFPIQKVNGQLVYLHDIGHARDGGAVQWNVAHVDGVPAVVLPMLKNGMASTLELVSDLRKLLPKSLAAAPEGVDIRPIFDQSVFVRESIQGVVKEGLIAATLTGIMILVFLGSWRSTLIVLTSIPLCILVALFILSRMGYTINIMTLGGLSLAVGVLVDDATVEVENIHRNHGLGKPLIQAILDGAAQIANAALMATFSICIVFTSVIFLEGPPKFLFTPMALGVVFAMLFSYFLSRTLVPTMADMLITAEEEEKHRQLAEGKPASRFQRFHHKFEERFDAFRDRFAALLRLALDHRPAVFVLFAVLVAVTGLVLPVVGRDFFPSVDAGKFRLHVFTPPGTRIERTQRIFGQIERYIRSIIPEEEIDSVVDNMGIPFFYPAALAYSDTINEGTFDGEILVSLKEDHRPTPYYMKKLREELPLKFPGCRFFFQAADMVNQILNFGSAAPIDIQIAGKNEALISDVAVKMEKKLRQIPGAVDTTIYQMKQPYLHMEVDRIRALDLGMTQKQVADNVLNQLSSSYVVAANYWADPETTINYPLVVQSPQFKLDSRNWLMNINVGYPSDEIYSRLLTTHLEPQLISNLMAISRTRRAAVISHYNMKPLKNIFVNIQGRDLGGVAGDVQKVVDEFGKKLPPGYDIHVRGQAQSMNSAFLRLGLGTVFAIMMVYFLLVVNFQGWLDPFIILTALPVGACGIVWMLYLTGTTFNVPSLMGTIMTVGVATSNSILLITFANDEMRNGNDATTAAWLAGKIRLRPVVMTAGAMILGMLPMSLGLGEGGEQNAPLGRAVIGGLLFATVGTLFVVPVIYSLIRGRTETRG</sequence>
<feature type="transmembrane region" description="Helical" evidence="1">
    <location>
        <begin position="894"/>
        <end position="917"/>
    </location>
</feature>
<feature type="transmembrane region" description="Helical" evidence="1">
    <location>
        <begin position="996"/>
        <end position="1018"/>
    </location>
</feature>
<feature type="transmembrane region" description="Helical" evidence="1">
    <location>
        <begin position="924"/>
        <end position="942"/>
    </location>
</feature>
<proteinExistence type="predicted"/>
<dbReference type="PANTHER" id="PTHR32063">
    <property type="match status" value="1"/>
</dbReference>
<dbReference type="Gene3D" id="3.30.70.1440">
    <property type="entry name" value="Multidrug efflux transporter AcrB pore domain"/>
    <property type="match status" value="1"/>
</dbReference>
<dbReference type="EMBL" id="CABFVA020000086">
    <property type="protein sequence ID" value="VVM07279.1"/>
    <property type="molecule type" value="Genomic_DNA"/>
</dbReference>
<protein>
    <submittedName>
        <fullName evidence="2">Cation efflux system protein CusA</fullName>
    </submittedName>
</protein>
<evidence type="ECO:0000313" key="3">
    <source>
        <dbReference type="Proteomes" id="UP000334923"/>
    </source>
</evidence>
<dbReference type="GO" id="GO:0005886">
    <property type="term" value="C:plasma membrane"/>
    <property type="evidence" value="ECO:0007669"/>
    <property type="project" value="TreeGrafter"/>
</dbReference>
<name>A0A5E6MCW8_9BACT</name>